<dbReference type="GO" id="GO:0005813">
    <property type="term" value="C:centrosome"/>
    <property type="evidence" value="ECO:0007669"/>
    <property type="project" value="UniProtKB-SubCell"/>
</dbReference>
<dbReference type="InterPro" id="IPR029358">
    <property type="entry name" value="CFAP96"/>
</dbReference>
<evidence type="ECO:0000256" key="2">
    <source>
        <dbReference type="ARBA" id="ARBA00022490"/>
    </source>
</evidence>
<comment type="caution">
    <text evidence="7">The sequence shown here is derived from an EMBL/GenBank/DDBJ whole genome shotgun (WGS) entry which is preliminary data.</text>
</comment>
<evidence type="ECO:0000256" key="3">
    <source>
        <dbReference type="ARBA" id="ARBA00023212"/>
    </source>
</evidence>
<dbReference type="PANTHER" id="PTHR31144">
    <property type="entry name" value="UPF0602 PROTEIN C4ORF47"/>
    <property type="match status" value="1"/>
</dbReference>
<accession>A0ABD3WS55</accession>
<name>A0ABD3WS55_SINWO</name>
<feature type="region of interest" description="Disordered" evidence="6">
    <location>
        <begin position="204"/>
        <end position="252"/>
    </location>
</feature>
<proteinExistence type="inferred from homology"/>
<feature type="region of interest" description="Disordered" evidence="6">
    <location>
        <begin position="125"/>
        <end position="146"/>
    </location>
</feature>
<sequence>MGERGGKSDMDRIGVFQEMGYITIGDRYKTPGIQFNEVASKGKQLLPGGSKLKSALQHGYFDTKFNRVMEGESYTDPIKLRRQHRLREAQKNLGKAFLPSSVGKKMSGLGNHYGTLSGPIGAFSPTSKPGKEYKSPGKNFITNPSKKGTGYGYVGNTLGAYPKYEADAYDRAKELMKKENAAHKAATKGPAFRLNMHPKTFFDPSPYTSDRPLGKRAASAGAVTRKDDVKPFKPSSPGKKPGGLKAGTFDPYPNHSADPYKVPFPRTLNVVNKSGRTFLPSQGPKTSPTVSIINQNVLRSVNTNNYRSLTSITI</sequence>
<evidence type="ECO:0000256" key="6">
    <source>
        <dbReference type="SAM" id="MobiDB-lite"/>
    </source>
</evidence>
<comment type="similarity">
    <text evidence="4">Belongs to the CFAP96 family.</text>
</comment>
<gene>
    <name evidence="7" type="ORF">ACJMK2_034609</name>
</gene>
<evidence type="ECO:0000256" key="4">
    <source>
        <dbReference type="ARBA" id="ARBA00035656"/>
    </source>
</evidence>
<dbReference type="Proteomes" id="UP001634394">
    <property type="component" value="Unassembled WGS sequence"/>
</dbReference>
<keyword evidence="3" id="KW-0206">Cytoskeleton</keyword>
<dbReference type="EMBL" id="JBJQND010000005">
    <property type="protein sequence ID" value="KAL3876815.1"/>
    <property type="molecule type" value="Genomic_DNA"/>
</dbReference>
<organism evidence="7 8">
    <name type="scientific">Sinanodonta woodiana</name>
    <name type="common">Chinese pond mussel</name>
    <name type="synonym">Anodonta woodiana</name>
    <dbReference type="NCBI Taxonomy" id="1069815"/>
    <lineage>
        <taxon>Eukaryota</taxon>
        <taxon>Metazoa</taxon>
        <taxon>Spiralia</taxon>
        <taxon>Lophotrochozoa</taxon>
        <taxon>Mollusca</taxon>
        <taxon>Bivalvia</taxon>
        <taxon>Autobranchia</taxon>
        <taxon>Heteroconchia</taxon>
        <taxon>Palaeoheterodonta</taxon>
        <taxon>Unionida</taxon>
        <taxon>Unionoidea</taxon>
        <taxon>Unionidae</taxon>
        <taxon>Unioninae</taxon>
        <taxon>Sinanodonta</taxon>
    </lineage>
</organism>
<evidence type="ECO:0000313" key="7">
    <source>
        <dbReference type="EMBL" id="KAL3876815.1"/>
    </source>
</evidence>
<evidence type="ECO:0000256" key="5">
    <source>
        <dbReference type="ARBA" id="ARBA00035693"/>
    </source>
</evidence>
<dbReference type="PANTHER" id="PTHR31144:SF1">
    <property type="entry name" value="UPF0602 PROTEIN C4ORF47"/>
    <property type="match status" value="1"/>
</dbReference>
<dbReference type="AlphaFoldDB" id="A0ABD3WS55"/>
<evidence type="ECO:0000313" key="8">
    <source>
        <dbReference type="Proteomes" id="UP001634394"/>
    </source>
</evidence>
<dbReference type="Pfam" id="PF15239">
    <property type="entry name" value="CFAP96-like"/>
    <property type="match status" value="1"/>
</dbReference>
<keyword evidence="8" id="KW-1185">Reference proteome</keyword>
<evidence type="ECO:0000256" key="1">
    <source>
        <dbReference type="ARBA" id="ARBA00004300"/>
    </source>
</evidence>
<reference evidence="7 8" key="1">
    <citation type="submission" date="2024-11" db="EMBL/GenBank/DDBJ databases">
        <title>Chromosome-level genome assembly of the freshwater bivalve Anodonta woodiana.</title>
        <authorList>
            <person name="Chen X."/>
        </authorList>
    </citation>
    <scope>NUCLEOTIDE SEQUENCE [LARGE SCALE GENOMIC DNA]</scope>
    <source>
        <strain evidence="7">MN2024</strain>
        <tissue evidence="7">Gills</tissue>
    </source>
</reference>
<keyword evidence="2" id="KW-0963">Cytoplasm</keyword>
<comment type="subcellular location">
    <subcellularLocation>
        <location evidence="1">Cytoplasm</location>
        <location evidence="1">Cytoskeleton</location>
        <location evidence="1">Microtubule organizing center</location>
        <location evidence="1">Centrosome</location>
    </subcellularLocation>
</comment>
<protein>
    <recommendedName>
        <fullName evidence="5">Cilia-and flagella-associated protein 96</fullName>
    </recommendedName>
</protein>